<name>A0ABY7TJV4_9SPHN</name>
<evidence type="ECO:0000313" key="2">
    <source>
        <dbReference type="Proteomes" id="UP001220395"/>
    </source>
</evidence>
<dbReference type="EMBL" id="CP117411">
    <property type="protein sequence ID" value="WCT73490.1"/>
    <property type="molecule type" value="Genomic_DNA"/>
</dbReference>
<gene>
    <name evidence="1" type="ORF">PQ455_18080</name>
</gene>
<proteinExistence type="predicted"/>
<keyword evidence="2" id="KW-1185">Reference proteome</keyword>
<dbReference type="PANTHER" id="PTHR34846:SF11">
    <property type="entry name" value="4-CARBOXYMUCONOLACTONE DECARBOXYLASE FAMILY PROTEIN (AFU_ORTHOLOGUE AFUA_6G11590)"/>
    <property type="match status" value="1"/>
</dbReference>
<dbReference type="InterPro" id="IPR029032">
    <property type="entry name" value="AhpD-like"/>
</dbReference>
<organism evidence="1 2">
    <name type="scientific">Sphingomonas naphthae</name>
    <dbReference type="NCBI Taxonomy" id="1813468"/>
    <lineage>
        <taxon>Bacteria</taxon>
        <taxon>Pseudomonadati</taxon>
        <taxon>Pseudomonadota</taxon>
        <taxon>Alphaproteobacteria</taxon>
        <taxon>Sphingomonadales</taxon>
        <taxon>Sphingomonadaceae</taxon>
        <taxon>Sphingomonas</taxon>
    </lineage>
</organism>
<dbReference type="RefSeq" id="WP_273687746.1">
    <property type="nucleotide sequence ID" value="NZ_CP117411.1"/>
</dbReference>
<dbReference type="SUPFAM" id="SSF69118">
    <property type="entry name" value="AhpD-like"/>
    <property type="match status" value="1"/>
</dbReference>
<reference evidence="1 2" key="1">
    <citation type="submission" date="2023-02" db="EMBL/GenBank/DDBJ databases">
        <title>Genome sequence of Sphingomonas naphthae.</title>
        <authorList>
            <person name="Kim S."/>
            <person name="Heo J."/>
            <person name="Kwon S.-W."/>
        </authorList>
    </citation>
    <scope>NUCLEOTIDE SEQUENCE [LARGE SCALE GENOMIC DNA]</scope>
    <source>
        <strain evidence="1 2">KACC 18716</strain>
    </source>
</reference>
<sequence>MRVKGVRKPADYPSEYGGPTDPAIVDMFATLFPGVADPRIDEGHLGLAVAAYNPRLALQLAALSKFLAVDAGWSKRADLRELAIQTANINFRSDYSFETRRPIAKAMGISDEQLDLLAEWQTSDLFDAEQKLVIEYSEAVASGDVSAALFATVVDTYGERGAIEFTSVVAIWSAWAMILNAVRPEGEPAA</sequence>
<dbReference type="Proteomes" id="UP001220395">
    <property type="component" value="Chromosome"/>
</dbReference>
<dbReference type="Gene3D" id="1.20.1290.10">
    <property type="entry name" value="AhpD-like"/>
    <property type="match status" value="1"/>
</dbReference>
<evidence type="ECO:0008006" key="3">
    <source>
        <dbReference type="Google" id="ProtNLM"/>
    </source>
</evidence>
<evidence type="ECO:0000313" key="1">
    <source>
        <dbReference type="EMBL" id="WCT73490.1"/>
    </source>
</evidence>
<accession>A0ABY7TJV4</accession>
<protein>
    <recommendedName>
        <fullName evidence="3">Carboxymuconolactone decarboxylase family protein</fullName>
    </recommendedName>
</protein>
<dbReference type="PANTHER" id="PTHR34846">
    <property type="entry name" value="4-CARBOXYMUCONOLACTONE DECARBOXYLASE FAMILY PROTEIN (AFU_ORTHOLOGUE AFUA_6G11590)"/>
    <property type="match status" value="1"/>
</dbReference>